<keyword evidence="2" id="KW-1185">Reference proteome</keyword>
<accession>A0ACC9D0C0</accession>
<reference evidence="1 2" key="1">
    <citation type="journal article" date="2017" name="Front. Microbiol.">
        <title>New Insights into the Diversity of the Genus Faecalibacterium.</title>
        <authorList>
            <person name="Benevides L."/>
            <person name="Burman S."/>
            <person name="Martin R."/>
            <person name="Robert V."/>
            <person name="Thomas M."/>
            <person name="Miquel S."/>
            <person name="Chain F."/>
            <person name="Sokol H."/>
            <person name="Bermudez-Humaran L.G."/>
            <person name="Morrison M."/>
            <person name="Langella P."/>
            <person name="Azevedo V.A."/>
            <person name="Chatel J.M."/>
            <person name="Soares S."/>
        </authorList>
    </citation>
    <scope>NUCLEOTIDE SEQUENCE [LARGE SCALE GENOMIC DNA]</scope>
    <source>
        <strain evidence="2">CNCM I-4541</strain>
    </source>
</reference>
<proteinExistence type="predicted"/>
<protein>
    <submittedName>
        <fullName evidence="1">Uncharacterized protein</fullName>
    </submittedName>
</protein>
<dbReference type="EMBL" id="NMTR01000015">
    <property type="protein sequence ID" value="PDX61391.1"/>
    <property type="molecule type" value="Genomic_DNA"/>
</dbReference>
<gene>
    <name evidence="1" type="ORF">CGS49_06215</name>
</gene>
<evidence type="ECO:0000313" key="2">
    <source>
        <dbReference type="Proteomes" id="UP000220959"/>
    </source>
</evidence>
<name>A0ACC9D0C0_9FIRM</name>
<comment type="caution">
    <text evidence="1">The sequence shown here is derived from an EMBL/GenBank/DDBJ whole genome shotgun (WGS) entry which is preliminary data.</text>
</comment>
<sequence>MESILSAVIAGAVTLIGVLIANSRSQAVTDTKLEELTREVREHNHFARRVPILEEQMKVANHRIADLEHNEKVRN</sequence>
<dbReference type="Proteomes" id="UP000220959">
    <property type="component" value="Unassembled WGS sequence"/>
</dbReference>
<evidence type="ECO:0000313" key="1">
    <source>
        <dbReference type="EMBL" id="PDX61391.1"/>
    </source>
</evidence>
<organism evidence="1 2">
    <name type="scientific">Faecalibacterium langellae</name>
    <dbReference type="NCBI Taxonomy" id="3435293"/>
    <lineage>
        <taxon>Bacteria</taxon>
        <taxon>Bacillati</taxon>
        <taxon>Bacillota</taxon>
        <taxon>Clostridia</taxon>
        <taxon>Eubacteriales</taxon>
        <taxon>Oscillospiraceae</taxon>
        <taxon>Faecalibacterium</taxon>
    </lineage>
</organism>